<proteinExistence type="inferred from homology"/>
<keyword evidence="2" id="KW-0865">Zymogen</keyword>
<dbReference type="AlphaFoldDB" id="A0A1R2BUZ8"/>
<gene>
    <name evidence="4" type="ORF">SteCoe_19217</name>
</gene>
<dbReference type="Pfam" id="PF00112">
    <property type="entry name" value="Peptidase_C1"/>
    <property type="match status" value="1"/>
</dbReference>
<dbReference type="GO" id="GO:0006508">
    <property type="term" value="P:proteolysis"/>
    <property type="evidence" value="ECO:0007669"/>
    <property type="project" value="InterPro"/>
</dbReference>
<dbReference type="GO" id="GO:0008234">
    <property type="term" value="F:cysteine-type peptidase activity"/>
    <property type="evidence" value="ECO:0007669"/>
    <property type="project" value="InterPro"/>
</dbReference>
<dbReference type="PROSITE" id="PS00639">
    <property type="entry name" value="THIOL_PROTEASE_HIS"/>
    <property type="match status" value="1"/>
</dbReference>
<comment type="caution">
    <text evidence="4">The sequence shown here is derived from an EMBL/GenBank/DDBJ whole genome shotgun (WGS) entry which is preliminary data.</text>
</comment>
<dbReference type="InterPro" id="IPR038765">
    <property type="entry name" value="Papain-like_cys_pep_sf"/>
</dbReference>
<dbReference type="CDD" id="cd02248">
    <property type="entry name" value="Peptidase_C1A"/>
    <property type="match status" value="1"/>
</dbReference>
<evidence type="ECO:0000259" key="3">
    <source>
        <dbReference type="SMART" id="SM00645"/>
    </source>
</evidence>
<evidence type="ECO:0000313" key="5">
    <source>
        <dbReference type="Proteomes" id="UP000187209"/>
    </source>
</evidence>
<feature type="domain" description="Peptidase C1A papain C-terminal" evidence="3">
    <location>
        <begin position="1"/>
        <end position="136"/>
    </location>
</feature>
<dbReference type="SMART" id="SM00645">
    <property type="entry name" value="Pept_C1"/>
    <property type="match status" value="1"/>
</dbReference>
<accession>A0A1R2BUZ8</accession>
<evidence type="ECO:0000256" key="2">
    <source>
        <dbReference type="ARBA" id="ARBA00023145"/>
    </source>
</evidence>
<dbReference type="PANTHER" id="PTHR12411">
    <property type="entry name" value="CYSTEINE PROTEASE FAMILY C1-RELATED"/>
    <property type="match status" value="1"/>
</dbReference>
<dbReference type="Proteomes" id="UP000187209">
    <property type="component" value="Unassembled WGS sequence"/>
</dbReference>
<keyword evidence="5" id="KW-1185">Reference proteome</keyword>
<dbReference type="InterPro" id="IPR025660">
    <property type="entry name" value="Pept_his_AS"/>
</dbReference>
<dbReference type="EMBL" id="MPUH01000420">
    <property type="protein sequence ID" value="OMJ80521.1"/>
    <property type="molecule type" value="Genomic_DNA"/>
</dbReference>
<dbReference type="InterPro" id="IPR039417">
    <property type="entry name" value="Peptidase_C1A_papain-like"/>
</dbReference>
<dbReference type="SUPFAM" id="SSF54001">
    <property type="entry name" value="Cysteine proteinases"/>
    <property type="match status" value="1"/>
</dbReference>
<protein>
    <recommendedName>
        <fullName evidence="3">Peptidase C1A papain C-terminal domain-containing protein</fullName>
    </recommendedName>
</protein>
<dbReference type="InterPro" id="IPR000668">
    <property type="entry name" value="Peptidase_C1A_C"/>
</dbReference>
<comment type="similarity">
    <text evidence="1">Belongs to the peptidase C1 family.</text>
</comment>
<reference evidence="4 5" key="1">
    <citation type="submission" date="2016-11" db="EMBL/GenBank/DDBJ databases">
        <title>The macronuclear genome of Stentor coeruleus: a giant cell with tiny introns.</title>
        <authorList>
            <person name="Slabodnick M."/>
            <person name="Ruby J.G."/>
            <person name="Reiff S.B."/>
            <person name="Swart E.C."/>
            <person name="Gosai S."/>
            <person name="Prabakaran S."/>
            <person name="Witkowska E."/>
            <person name="Larue G.E."/>
            <person name="Fisher S."/>
            <person name="Freeman R.M."/>
            <person name="Gunawardena J."/>
            <person name="Chu W."/>
            <person name="Stover N.A."/>
            <person name="Gregory B.D."/>
            <person name="Nowacki M."/>
            <person name="Derisi J."/>
            <person name="Roy S.W."/>
            <person name="Marshall W.F."/>
            <person name="Sood P."/>
        </authorList>
    </citation>
    <scope>NUCLEOTIDE SEQUENCE [LARGE SCALE GENOMIC DNA]</scope>
    <source>
        <strain evidence="4">WM001</strain>
    </source>
</reference>
<organism evidence="4 5">
    <name type="scientific">Stentor coeruleus</name>
    <dbReference type="NCBI Taxonomy" id="5963"/>
    <lineage>
        <taxon>Eukaryota</taxon>
        <taxon>Sar</taxon>
        <taxon>Alveolata</taxon>
        <taxon>Ciliophora</taxon>
        <taxon>Postciliodesmatophora</taxon>
        <taxon>Heterotrichea</taxon>
        <taxon>Heterotrichida</taxon>
        <taxon>Stentoridae</taxon>
        <taxon>Stentor</taxon>
    </lineage>
</organism>
<dbReference type="InterPro" id="IPR013128">
    <property type="entry name" value="Peptidase_C1A"/>
</dbReference>
<evidence type="ECO:0000313" key="4">
    <source>
        <dbReference type="EMBL" id="OMJ80521.1"/>
    </source>
</evidence>
<dbReference type="OrthoDB" id="640249at2759"/>
<dbReference type="Gene3D" id="3.90.70.10">
    <property type="entry name" value="Cysteine proteinases"/>
    <property type="match status" value="1"/>
</dbReference>
<name>A0A1R2BUZ8_9CILI</name>
<evidence type="ECO:0000256" key="1">
    <source>
        <dbReference type="ARBA" id="ARBA00008455"/>
    </source>
</evidence>
<sequence length="138" mass="14889">MIANGLTSDKLYPYMATEGTCKQGLVTSANMTSFNDVPPNDSSVLYLAVSKQPVSAAVDADPYIWQNYKGGVISRNCGTTLNHGVLIVGYNSISNPPYWIIKNSFGQSWGESGYIRLAVVQGEGVCGVQQQTSYPNIK</sequence>